<dbReference type="PANTHER" id="PTHR30231:SF4">
    <property type="entry name" value="PROTEIN NEN2"/>
    <property type="match status" value="1"/>
</dbReference>
<dbReference type="AlphaFoldDB" id="A0A8T1Z2L1"/>
<accession>A0A8T1Z2L1</accession>
<feature type="compositionally biased region" description="Basic and acidic residues" evidence="5">
    <location>
        <begin position="79"/>
        <end position="92"/>
    </location>
</feature>
<keyword evidence="8" id="KW-1185">Reference proteome</keyword>
<evidence type="ECO:0000313" key="8">
    <source>
        <dbReference type="Proteomes" id="UP000694240"/>
    </source>
</evidence>
<comment type="caution">
    <text evidence="7">The sequence shown here is derived from an EMBL/GenBank/DDBJ whole genome shotgun (WGS) entry which is preliminary data.</text>
</comment>
<dbReference type="PANTHER" id="PTHR30231">
    <property type="entry name" value="DNA POLYMERASE III SUBUNIT EPSILON"/>
    <property type="match status" value="1"/>
</dbReference>
<sequence length="519" mass="58513">MRSAERSLSKAQEVQANIDLLEEIIRREISDLQAEKERLTNQELPKRKAKLEKKAVSDFSISKLALPQAKDTEELMDEAQEKEQARKEDLGPRSESLSFLKRLLSSANLRPMGGGTTAEDRSEIALFKVKKKFPFQGENSILEFTSILVCPKKLVELRNYPPRLVQCNMFAKIADDVYDILEGKIWAGHNVLKFDCPRIREAFVEIGRNPPEPRGIIDSLALLTQRFGVRADDMELAEWAAYFGLCNQTHSSLDDIRMNFEVLKCCATVLFLKSNLPDKLIEYSEDCTNINKSSADWKTGENSNAEAQTNLFDMSTLRKEIPTDIVASEGTGDQERFLDLDEISIPSITATHVGSQRKKIQLFLGDRPLRLHCPELEVHFGINFKFQDTAGRPKLDFVVNLYPSLCNVLQECDSAAHATSIDSGSISEWNPVIIPIRISSYPTARIHIPAKSSGTGDRYAAEIHKRETSGVTILRNPKAEELKDMVKPETVLDAFLSLEPYDYMERAGIRLVAKKLVIH</sequence>
<dbReference type="SMART" id="SM00479">
    <property type="entry name" value="EXOIII"/>
    <property type="match status" value="1"/>
</dbReference>
<name>A0A8T1Z2L1_9BRAS</name>
<reference evidence="7 8" key="1">
    <citation type="submission" date="2020-12" db="EMBL/GenBank/DDBJ databases">
        <title>Concerted genomic and epigenomic changes stabilize Arabidopsis allopolyploids.</title>
        <authorList>
            <person name="Chen Z."/>
        </authorList>
    </citation>
    <scope>NUCLEOTIDE SEQUENCE [LARGE SCALE GENOMIC DNA]</scope>
    <source>
        <strain evidence="7">Allo738</strain>
        <tissue evidence="7">Leaf</tissue>
    </source>
</reference>
<gene>
    <name evidence="7" type="ORF">ISN45_Aa06g029840</name>
</gene>
<evidence type="ECO:0000256" key="3">
    <source>
        <dbReference type="ARBA" id="ARBA00022839"/>
    </source>
</evidence>
<dbReference type="Pfam" id="PF00929">
    <property type="entry name" value="RNase_T"/>
    <property type="match status" value="1"/>
</dbReference>
<feature type="coiled-coil region" evidence="4">
    <location>
        <begin position="4"/>
        <end position="42"/>
    </location>
</feature>
<evidence type="ECO:0000256" key="4">
    <source>
        <dbReference type="SAM" id="Coils"/>
    </source>
</evidence>
<proteinExistence type="predicted"/>
<keyword evidence="4" id="KW-0175">Coiled coil</keyword>
<dbReference type="Proteomes" id="UP000694240">
    <property type="component" value="Chromosome 11"/>
</dbReference>
<evidence type="ECO:0000256" key="5">
    <source>
        <dbReference type="SAM" id="MobiDB-lite"/>
    </source>
</evidence>
<dbReference type="EMBL" id="JAEFBK010000011">
    <property type="protein sequence ID" value="KAG7552383.1"/>
    <property type="molecule type" value="Genomic_DNA"/>
</dbReference>
<feature type="region of interest" description="Disordered" evidence="5">
    <location>
        <begin position="70"/>
        <end position="94"/>
    </location>
</feature>
<organism evidence="7 8">
    <name type="scientific">Arabidopsis thaliana x Arabidopsis arenosa</name>
    <dbReference type="NCBI Taxonomy" id="1240361"/>
    <lineage>
        <taxon>Eukaryota</taxon>
        <taxon>Viridiplantae</taxon>
        <taxon>Streptophyta</taxon>
        <taxon>Embryophyta</taxon>
        <taxon>Tracheophyta</taxon>
        <taxon>Spermatophyta</taxon>
        <taxon>Magnoliopsida</taxon>
        <taxon>eudicotyledons</taxon>
        <taxon>Gunneridae</taxon>
        <taxon>Pentapetalae</taxon>
        <taxon>rosids</taxon>
        <taxon>malvids</taxon>
        <taxon>Brassicales</taxon>
        <taxon>Brassicaceae</taxon>
        <taxon>Camelineae</taxon>
        <taxon>Arabidopsis</taxon>
    </lineage>
</organism>
<keyword evidence="2" id="KW-0378">Hydrolase</keyword>
<evidence type="ECO:0000259" key="6">
    <source>
        <dbReference type="SMART" id="SM00479"/>
    </source>
</evidence>
<feature type="domain" description="Exonuclease" evidence="6">
    <location>
        <begin position="116"/>
        <end position="272"/>
    </location>
</feature>
<evidence type="ECO:0000313" key="7">
    <source>
        <dbReference type="EMBL" id="KAG7552383.1"/>
    </source>
</evidence>
<evidence type="ECO:0000256" key="2">
    <source>
        <dbReference type="ARBA" id="ARBA00022801"/>
    </source>
</evidence>
<keyword evidence="1" id="KW-0540">Nuclease</keyword>
<keyword evidence="3 7" id="KW-0269">Exonuclease</keyword>
<protein>
    <submittedName>
        <fullName evidence="7">Exonuclease RNase T/DNA polymerase III</fullName>
    </submittedName>
</protein>
<evidence type="ECO:0000256" key="1">
    <source>
        <dbReference type="ARBA" id="ARBA00022722"/>
    </source>
</evidence>
<dbReference type="InterPro" id="IPR013520">
    <property type="entry name" value="Ribonucl_H"/>
</dbReference>
<dbReference type="GO" id="GO:0008408">
    <property type="term" value="F:3'-5' exonuclease activity"/>
    <property type="evidence" value="ECO:0007669"/>
    <property type="project" value="TreeGrafter"/>
</dbReference>